<evidence type="ECO:0000313" key="2">
    <source>
        <dbReference type="Proteomes" id="UP000799766"/>
    </source>
</evidence>
<accession>A0A6A6NMU5</accession>
<name>A0A6A6NMU5_9PEZI</name>
<organism evidence="1 2">
    <name type="scientific">Lineolata rhizophorae</name>
    <dbReference type="NCBI Taxonomy" id="578093"/>
    <lineage>
        <taxon>Eukaryota</taxon>
        <taxon>Fungi</taxon>
        <taxon>Dikarya</taxon>
        <taxon>Ascomycota</taxon>
        <taxon>Pezizomycotina</taxon>
        <taxon>Dothideomycetes</taxon>
        <taxon>Dothideomycetes incertae sedis</taxon>
        <taxon>Lineolatales</taxon>
        <taxon>Lineolataceae</taxon>
        <taxon>Lineolata</taxon>
    </lineage>
</organism>
<reference evidence="1" key="1">
    <citation type="journal article" date="2020" name="Stud. Mycol.">
        <title>101 Dothideomycetes genomes: a test case for predicting lifestyles and emergence of pathogens.</title>
        <authorList>
            <person name="Haridas S."/>
            <person name="Albert R."/>
            <person name="Binder M."/>
            <person name="Bloem J."/>
            <person name="Labutti K."/>
            <person name="Salamov A."/>
            <person name="Andreopoulos B."/>
            <person name="Baker S."/>
            <person name="Barry K."/>
            <person name="Bills G."/>
            <person name="Bluhm B."/>
            <person name="Cannon C."/>
            <person name="Castanera R."/>
            <person name="Culley D."/>
            <person name="Daum C."/>
            <person name="Ezra D."/>
            <person name="Gonzalez J."/>
            <person name="Henrissat B."/>
            <person name="Kuo A."/>
            <person name="Liang C."/>
            <person name="Lipzen A."/>
            <person name="Lutzoni F."/>
            <person name="Magnuson J."/>
            <person name="Mondo S."/>
            <person name="Nolan M."/>
            <person name="Ohm R."/>
            <person name="Pangilinan J."/>
            <person name="Park H.-J."/>
            <person name="Ramirez L."/>
            <person name="Alfaro M."/>
            <person name="Sun H."/>
            <person name="Tritt A."/>
            <person name="Yoshinaga Y."/>
            <person name="Zwiers L.-H."/>
            <person name="Turgeon B."/>
            <person name="Goodwin S."/>
            <person name="Spatafora J."/>
            <person name="Crous P."/>
            <person name="Grigoriev I."/>
        </authorList>
    </citation>
    <scope>NUCLEOTIDE SEQUENCE</scope>
    <source>
        <strain evidence="1">ATCC 16933</strain>
    </source>
</reference>
<evidence type="ECO:0000313" key="1">
    <source>
        <dbReference type="EMBL" id="KAF2453070.1"/>
    </source>
</evidence>
<keyword evidence="2" id="KW-1185">Reference proteome</keyword>
<dbReference type="EMBL" id="MU001700">
    <property type="protein sequence ID" value="KAF2453070.1"/>
    <property type="molecule type" value="Genomic_DNA"/>
</dbReference>
<sequence>MSVQPRTFPNDGFPVLLENEKFEEENLIGYKAGEFCPVRLGEVFQSRYQVVAKLGFGASPRLERGDSLGTGIAGALFGALLGGLICDILS</sequence>
<protein>
    <submittedName>
        <fullName evidence="1">Uncharacterized protein</fullName>
    </submittedName>
</protein>
<dbReference type="Proteomes" id="UP000799766">
    <property type="component" value="Unassembled WGS sequence"/>
</dbReference>
<gene>
    <name evidence="1" type="ORF">BDY21DRAFT_375093</name>
</gene>
<proteinExistence type="predicted"/>
<dbReference type="Gene3D" id="3.30.200.20">
    <property type="entry name" value="Phosphorylase Kinase, domain 1"/>
    <property type="match status" value="1"/>
</dbReference>
<dbReference type="OrthoDB" id="5979581at2759"/>
<dbReference type="AlphaFoldDB" id="A0A6A6NMU5"/>